<keyword evidence="1" id="KW-0472">Membrane</keyword>
<dbReference type="AlphaFoldDB" id="A0A2I2YIH4"/>
<name>A0A2I2YIH4_GORGO</name>
<dbReference type="PANTHER" id="PTHR14569:SF0">
    <property type="entry name" value="LYMPHOCYTE ANTIGEN 6 FAMILY MEMBER G6E"/>
    <property type="match status" value="1"/>
</dbReference>
<dbReference type="PANTHER" id="PTHR14569">
    <property type="entry name" value="LYMPHOCYTE ANTIGEN 6 FAMILY MEMBER G6E"/>
    <property type="match status" value="1"/>
</dbReference>
<dbReference type="Proteomes" id="UP000001519">
    <property type="component" value="Chromosome 6"/>
</dbReference>
<feature type="transmembrane region" description="Helical" evidence="1">
    <location>
        <begin position="19"/>
        <end position="44"/>
    </location>
</feature>
<keyword evidence="1" id="KW-1133">Transmembrane helix</keyword>
<reference evidence="2 3" key="2">
    <citation type="journal article" date="2012" name="Nature">
        <title>Insights into hominid evolution from the gorilla genome sequence.</title>
        <authorList>
            <person name="Scally A."/>
            <person name="Dutheil J.Y."/>
            <person name="Hillier L.W."/>
            <person name="Jordan G.E."/>
            <person name="Goodhead I."/>
            <person name="Herrero J."/>
            <person name="Hobolth A."/>
            <person name="Lappalainen T."/>
            <person name="Mailund T."/>
            <person name="Marques-Bonet T."/>
            <person name="McCarthy S."/>
            <person name="Montgomery S.H."/>
            <person name="Schwalie P.C."/>
            <person name="Tang Y.A."/>
            <person name="Ward M.C."/>
            <person name="Xue Y."/>
            <person name="Yngvadottir B."/>
            <person name="Alkan C."/>
            <person name="Andersen L.N."/>
            <person name="Ayub Q."/>
            <person name="Ball E.V."/>
            <person name="Beal K."/>
            <person name="Bradley B.J."/>
            <person name="Chen Y."/>
            <person name="Clee C.M."/>
            <person name="Fitzgerald S."/>
            <person name="Graves T.A."/>
            <person name="Gu Y."/>
            <person name="Heath P."/>
            <person name="Heger A."/>
            <person name="Karakoc E."/>
            <person name="Kolb-Kokocinski A."/>
            <person name="Laird G.K."/>
            <person name="Lunter G."/>
            <person name="Meader S."/>
            <person name="Mort M."/>
            <person name="Mullikin J.C."/>
            <person name="Munch K."/>
            <person name="O'Connor T.D."/>
            <person name="Phillips A.D."/>
            <person name="Prado-Martinez J."/>
            <person name="Rogers A.S."/>
            <person name="Sajjadian S."/>
            <person name="Schmidt D."/>
            <person name="Shaw K."/>
            <person name="Simpson J.T."/>
            <person name="Stenson P.D."/>
            <person name="Turner D.J."/>
            <person name="Vigilant L."/>
            <person name="Vilella A.J."/>
            <person name="Whitener W."/>
            <person name="Zhu B."/>
            <person name="Cooper D.N."/>
            <person name="de Jong P."/>
            <person name="Dermitzakis E.T."/>
            <person name="Eichler E.E."/>
            <person name="Flicek P."/>
            <person name="Goldman N."/>
            <person name="Mundy N.I."/>
            <person name="Ning Z."/>
            <person name="Odom D.T."/>
            <person name="Ponting C.P."/>
            <person name="Quail M.A."/>
            <person name="Ryder O.A."/>
            <person name="Searle S.M."/>
            <person name="Warren W.C."/>
            <person name="Wilson R.K."/>
            <person name="Schierup M.H."/>
            <person name="Rogers J."/>
            <person name="Tyler-Smith C."/>
            <person name="Durbin R."/>
        </authorList>
    </citation>
    <scope>NUCLEOTIDE SEQUENCE [LARGE SCALE GENOMIC DNA]</scope>
</reference>
<proteinExistence type="predicted"/>
<dbReference type="InterPro" id="IPR039700">
    <property type="entry name" value="Ly6g6e"/>
</dbReference>
<keyword evidence="3" id="KW-1185">Reference proteome</keyword>
<accession>A0A2I2YIH4</accession>
<dbReference type="EMBL" id="CABD030044189">
    <property type="status" value="NOT_ANNOTATED_CDS"/>
    <property type="molecule type" value="Genomic_DNA"/>
</dbReference>
<dbReference type="Ensembl" id="ENSGGOT00000050440.1">
    <property type="protein sequence ID" value="ENSGGOP00000034730.1"/>
    <property type="gene ID" value="ENSGGOG00000009989.3"/>
</dbReference>
<reference evidence="2" key="4">
    <citation type="submission" date="2025-09" db="UniProtKB">
        <authorList>
            <consortium name="Ensembl"/>
        </authorList>
    </citation>
    <scope>IDENTIFICATION</scope>
</reference>
<gene>
    <name evidence="2" type="primary">LOC101138215</name>
</gene>
<keyword evidence="1" id="KW-0812">Transmembrane</keyword>
<evidence type="ECO:0000313" key="3">
    <source>
        <dbReference type="Proteomes" id="UP000001519"/>
    </source>
</evidence>
<evidence type="ECO:0000256" key="1">
    <source>
        <dbReference type="SAM" id="Phobius"/>
    </source>
</evidence>
<dbReference type="GeneTree" id="ENSGT00390000007175"/>
<protein>
    <submittedName>
        <fullName evidence="2">Uncharacterized protein</fullName>
    </submittedName>
</protein>
<sequence length="88" mass="9518">MLQLYKSRNLGVQITSPRFLSLCLAMGTSSIFLCVLFLCGALGLTMSPARGRLRCYICGFTKPCHPVPTECRDDEACGISIGTSDAHC</sequence>
<reference evidence="2" key="3">
    <citation type="submission" date="2025-08" db="UniProtKB">
        <authorList>
            <consortium name="Ensembl"/>
        </authorList>
    </citation>
    <scope>IDENTIFICATION</scope>
</reference>
<reference evidence="3" key="1">
    <citation type="submission" date="2011-05" db="EMBL/GenBank/DDBJ databases">
        <title>Insights into the evolution of the great apes provided by the gorilla genome.</title>
        <authorList>
            <person name="Scally A."/>
        </authorList>
    </citation>
    <scope>NUCLEOTIDE SEQUENCE [LARGE SCALE GENOMIC DNA]</scope>
</reference>
<dbReference type="Bgee" id="ENSGGOG00000009989">
    <property type="expression patterns" value="Expressed in liver"/>
</dbReference>
<organism evidence="2 3">
    <name type="scientific">Gorilla gorilla gorilla</name>
    <name type="common">Western lowland gorilla</name>
    <dbReference type="NCBI Taxonomy" id="9595"/>
    <lineage>
        <taxon>Eukaryota</taxon>
        <taxon>Metazoa</taxon>
        <taxon>Chordata</taxon>
        <taxon>Craniata</taxon>
        <taxon>Vertebrata</taxon>
        <taxon>Euteleostomi</taxon>
        <taxon>Mammalia</taxon>
        <taxon>Eutheria</taxon>
        <taxon>Euarchontoglires</taxon>
        <taxon>Primates</taxon>
        <taxon>Haplorrhini</taxon>
        <taxon>Catarrhini</taxon>
        <taxon>Hominidae</taxon>
        <taxon>Gorilla</taxon>
    </lineage>
</organism>
<evidence type="ECO:0000313" key="2">
    <source>
        <dbReference type="Ensembl" id="ENSGGOP00000034730.1"/>
    </source>
</evidence>